<evidence type="ECO:0000313" key="8">
    <source>
        <dbReference type="Proteomes" id="UP000679691"/>
    </source>
</evidence>
<feature type="repeat" description="TPR" evidence="4">
    <location>
        <begin position="191"/>
        <end position="224"/>
    </location>
</feature>
<dbReference type="Gene3D" id="1.25.40.10">
    <property type="entry name" value="Tetratricopeptide repeat domain"/>
    <property type="match status" value="1"/>
</dbReference>
<evidence type="ECO:0000259" key="6">
    <source>
        <dbReference type="PROSITE" id="PS01124"/>
    </source>
</evidence>
<evidence type="ECO:0000256" key="5">
    <source>
        <dbReference type="SAM" id="Phobius"/>
    </source>
</evidence>
<accession>A0A8T4HD32</accession>
<name>A0A8T4HD32_9SPHI</name>
<dbReference type="SMART" id="SM00342">
    <property type="entry name" value="HTH_ARAC"/>
    <property type="match status" value="1"/>
</dbReference>
<reference evidence="7" key="1">
    <citation type="submission" date="2021-03" db="EMBL/GenBank/DDBJ databases">
        <authorList>
            <person name="Lu T."/>
            <person name="Wang Q."/>
            <person name="Han X."/>
        </authorList>
    </citation>
    <scope>NUCLEOTIDE SEQUENCE</scope>
    <source>
        <strain evidence="7">WQ 2009</strain>
    </source>
</reference>
<dbReference type="Proteomes" id="UP000679691">
    <property type="component" value="Unassembled WGS sequence"/>
</dbReference>
<dbReference type="Pfam" id="PF12833">
    <property type="entry name" value="HTH_18"/>
    <property type="match status" value="1"/>
</dbReference>
<evidence type="ECO:0000313" key="7">
    <source>
        <dbReference type="EMBL" id="MBP3942651.1"/>
    </source>
</evidence>
<feature type="domain" description="HTH araC/xylS-type" evidence="6">
    <location>
        <begin position="411"/>
        <end position="518"/>
    </location>
</feature>
<dbReference type="PROSITE" id="PS01124">
    <property type="entry name" value="HTH_ARAC_FAMILY_2"/>
    <property type="match status" value="1"/>
</dbReference>
<keyword evidence="3" id="KW-0804">Transcription</keyword>
<dbReference type="PROSITE" id="PS50005">
    <property type="entry name" value="TPR"/>
    <property type="match status" value="1"/>
</dbReference>
<protein>
    <submittedName>
        <fullName evidence="7">Helix-turn-helix domain-containing protein</fullName>
    </submittedName>
</protein>
<comment type="caution">
    <text evidence="7">The sequence shown here is derived from an EMBL/GenBank/DDBJ whole genome shotgun (WGS) entry which is preliminary data.</text>
</comment>
<evidence type="ECO:0000256" key="1">
    <source>
        <dbReference type="ARBA" id="ARBA00023015"/>
    </source>
</evidence>
<feature type="transmembrane region" description="Helical" evidence="5">
    <location>
        <begin position="340"/>
        <end position="359"/>
    </location>
</feature>
<dbReference type="PANTHER" id="PTHR43280">
    <property type="entry name" value="ARAC-FAMILY TRANSCRIPTIONAL REGULATOR"/>
    <property type="match status" value="1"/>
</dbReference>
<keyword evidence="4" id="KW-0802">TPR repeat</keyword>
<proteinExistence type="predicted"/>
<dbReference type="Gene3D" id="1.10.10.60">
    <property type="entry name" value="Homeodomain-like"/>
    <property type="match status" value="2"/>
</dbReference>
<dbReference type="RefSeq" id="WP_353546135.1">
    <property type="nucleotide sequence ID" value="NZ_JAGKSB010000003.1"/>
</dbReference>
<dbReference type="PANTHER" id="PTHR43280:SF2">
    <property type="entry name" value="HTH-TYPE TRANSCRIPTIONAL REGULATOR EXSA"/>
    <property type="match status" value="1"/>
</dbReference>
<organism evidence="7 8">
    <name type="scientific">Rhinopithecimicrobium faecis</name>
    <dbReference type="NCBI Taxonomy" id="2820698"/>
    <lineage>
        <taxon>Bacteria</taxon>
        <taxon>Pseudomonadati</taxon>
        <taxon>Bacteroidota</taxon>
        <taxon>Sphingobacteriia</taxon>
        <taxon>Sphingobacteriales</taxon>
        <taxon>Sphingobacteriaceae</taxon>
        <taxon>Rhinopithecimicrobium</taxon>
    </lineage>
</organism>
<keyword evidence="5" id="KW-1133">Transmembrane helix</keyword>
<dbReference type="InterPro" id="IPR011990">
    <property type="entry name" value="TPR-like_helical_dom_sf"/>
</dbReference>
<keyword evidence="2" id="KW-0238">DNA-binding</keyword>
<dbReference type="GO" id="GO:0003700">
    <property type="term" value="F:DNA-binding transcription factor activity"/>
    <property type="evidence" value="ECO:0007669"/>
    <property type="project" value="InterPro"/>
</dbReference>
<keyword evidence="1" id="KW-0805">Transcription regulation</keyword>
<keyword evidence="8" id="KW-1185">Reference proteome</keyword>
<dbReference type="GO" id="GO:0043565">
    <property type="term" value="F:sequence-specific DNA binding"/>
    <property type="evidence" value="ECO:0007669"/>
    <property type="project" value="InterPro"/>
</dbReference>
<dbReference type="AlphaFoldDB" id="A0A8T4HD32"/>
<dbReference type="InterPro" id="IPR018060">
    <property type="entry name" value="HTH_AraC"/>
</dbReference>
<dbReference type="SUPFAM" id="SSF48452">
    <property type="entry name" value="TPR-like"/>
    <property type="match status" value="1"/>
</dbReference>
<gene>
    <name evidence="7" type="ORF">J5U18_03580</name>
</gene>
<sequence length="525" mass="61045">MFQFLYLIATLQFSLFNLFSTTSESEFNKGYDKLRYEVELYAHKGLESKVDSLIARASTKEQKAKSLLLMSMVKGFENESSQSLFYALESQKVALQTNNYELQIICSRFVSTKFIAIDMLEEASKHIKIAEIALSKLPKSPNEKQERAFIIDEKAYFEMQSKNYKEVKRLLTENITLIASLENRSQRRLLNSTYQMLGISLLELGEYIEAEHYFFKSIRYSMEDTADGKLNVYAGDGLVYAYYGLANVELQRKNYSLAYSYLTKGNNYLKEFPNEEYSIFINRTFSKYFKALHQYKEALAHDELATHAEAVKRKDSMQVYNELLKIYAAKDLDQRKKNTYLAILAMIAVLSVIFLIFKVRMTKQREKKLIAELLNNVNNNLAFQQLREIVPEPDIVKEKSGISIPKETEERILVSLIELEKEDFYLQGDITLMALANLLNTNSKYLSYVINRNTSKDFNNYINELRIRYIIKKFQTDPEYLTFKLAYIAEKAGFSSHSKFTSYFKSITGVSPTNFISQLKKEKFT</sequence>
<evidence type="ECO:0000256" key="3">
    <source>
        <dbReference type="ARBA" id="ARBA00023163"/>
    </source>
</evidence>
<evidence type="ECO:0000256" key="4">
    <source>
        <dbReference type="PROSITE-ProRule" id="PRU00339"/>
    </source>
</evidence>
<evidence type="ECO:0000256" key="2">
    <source>
        <dbReference type="ARBA" id="ARBA00023125"/>
    </source>
</evidence>
<dbReference type="InterPro" id="IPR019734">
    <property type="entry name" value="TPR_rpt"/>
</dbReference>
<dbReference type="InterPro" id="IPR009057">
    <property type="entry name" value="Homeodomain-like_sf"/>
</dbReference>
<keyword evidence="5" id="KW-0812">Transmembrane</keyword>
<dbReference type="EMBL" id="JAGKSB010000003">
    <property type="protein sequence ID" value="MBP3942651.1"/>
    <property type="molecule type" value="Genomic_DNA"/>
</dbReference>
<keyword evidence="5" id="KW-0472">Membrane</keyword>
<dbReference type="SUPFAM" id="SSF46689">
    <property type="entry name" value="Homeodomain-like"/>
    <property type="match status" value="1"/>
</dbReference>